<dbReference type="AlphaFoldDB" id="A5G8Z2"/>
<protein>
    <recommendedName>
        <fullName evidence="1">DUF2357 domain-containing protein</fullName>
    </recommendedName>
</protein>
<evidence type="ECO:0000313" key="3">
    <source>
        <dbReference type="Proteomes" id="UP000006695"/>
    </source>
</evidence>
<accession>A5G8Z2</accession>
<feature type="domain" description="DUF2357" evidence="1">
    <location>
        <begin position="122"/>
        <end position="368"/>
    </location>
</feature>
<organism evidence="2 3">
    <name type="scientific">Geotalea uraniireducens (strain Rf4)</name>
    <name type="common">Geobacter uraniireducens</name>
    <dbReference type="NCBI Taxonomy" id="351605"/>
    <lineage>
        <taxon>Bacteria</taxon>
        <taxon>Pseudomonadati</taxon>
        <taxon>Thermodesulfobacteriota</taxon>
        <taxon>Desulfuromonadia</taxon>
        <taxon>Geobacterales</taxon>
        <taxon>Geobacteraceae</taxon>
        <taxon>Geotalea</taxon>
    </lineage>
</organism>
<keyword evidence="3" id="KW-1185">Reference proteome</keyword>
<gene>
    <name evidence="2" type="ordered locus">Gura_4117</name>
</gene>
<proteinExistence type="predicted"/>
<dbReference type="InterPro" id="IPR018633">
    <property type="entry name" value="DUF2357"/>
</dbReference>
<dbReference type="HOGENOM" id="CLU_019820_0_0_7"/>
<dbReference type="Pfam" id="PF04411">
    <property type="entry name" value="PDDEXK_7"/>
    <property type="match status" value="1"/>
</dbReference>
<dbReference type="Proteomes" id="UP000006695">
    <property type="component" value="Chromosome"/>
</dbReference>
<dbReference type="EMBL" id="CP000698">
    <property type="protein sequence ID" value="ABQ28260.1"/>
    <property type="molecule type" value="Genomic_DNA"/>
</dbReference>
<name>A5G8Z2_GEOUR</name>
<dbReference type="OrthoDB" id="5505095at2"/>
<evidence type="ECO:0000259" key="1">
    <source>
        <dbReference type="Pfam" id="PF09823"/>
    </source>
</evidence>
<reference evidence="2 3" key="1">
    <citation type="submission" date="2007-05" db="EMBL/GenBank/DDBJ databases">
        <title>Complete sequence of Geobacter uraniireducens Rf4.</title>
        <authorList>
            <consortium name="US DOE Joint Genome Institute"/>
            <person name="Copeland A."/>
            <person name="Lucas S."/>
            <person name="Lapidus A."/>
            <person name="Barry K."/>
            <person name="Detter J.C."/>
            <person name="Glavina del Rio T."/>
            <person name="Hammon N."/>
            <person name="Israni S."/>
            <person name="Dalin E."/>
            <person name="Tice H."/>
            <person name="Pitluck S."/>
            <person name="Chertkov O."/>
            <person name="Brettin T."/>
            <person name="Bruce D."/>
            <person name="Han C."/>
            <person name="Schmutz J."/>
            <person name="Larimer F."/>
            <person name="Land M."/>
            <person name="Hauser L."/>
            <person name="Kyrpides N."/>
            <person name="Mikhailova N."/>
            <person name="Shelobolina E."/>
            <person name="Aklujkar M."/>
            <person name="Lovley D."/>
            <person name="Richardson P."/>
        </authorList>
    </citation>
    <scope>NUCLEOTIDE SEQUENCE [LARGE SCALE GENOMIC DNA]</scope>
    <source>
        <strain evidence="2 3">Rf4</strain>
    </source>
</reference>
<dbReference type="InterPro" id="IPR007505">
    <property type="entry name" value="PDDEXK_7"/>
</dbReference>
<sequence length="785" mass="90070">MPDVLRIDTGYWVLSVWTKDIQTPHDRLKSTLKVRGRDLPSVPVRFSPPLTVSAVQPVAGIILSEQPVTELIFPSPVFFENRAYDFEFQFSPDSARTSEPKIIHWLKSVEDGFRFSRDCLRGSINFGNDVGWFRLGLIFDNGRREIEQFLSFEVLPTKMDMAGDFDRIHREIDSTYPLWRFSFAQKTEHELATSRKPHERFPLLWLALFRSLRSGLENAVKLICRSPHSRLLPLERFQRPDCLKGRLTPRLEEQVTEQCRNGELHRRHRIETRRLSVDTPENRFVKMVMTRCIRELSVFSRRARLNNAVPDRERLSNAFFAELDGWQKPLEQRLAEPLFREVGSYNGMAQESLVLHHRAGYAKVYRIWQELKLYLDLFGRQASISMKSVAELYEVWCLLEIRRMLMALGFTEVETRKAALRTKGLEKDLADGMGTAFRFTRRDGLEIRLAHEPPFSVTRNPDARGIYSWTTPQKPDILLEAALPDGSRINWIFDAKYRIDAEDGKDDLIPDDAINQMHRYRDALIHLKKADDGVTEKSRPVVGAFVLYPGWFDEETGKNPYTAAVEAVGIGGFPLLPGRDNLWLRAFLKEKFGDLSREESKDRVMEADEHLLHESVRIAPTGLSLSRYSDLTLVASLGAVSKRDKQYVDCFMAGTAGWYHIPVSTTDKRISRTVMRELRCCAVAVHPAGAGERRIEYLYDVVSVKLVNRCELGVEQAGTVDPDNRNEYWLLQLGTSRTLPHPVSTGSIRSFRFRLTAAADLLGAKSWSDLPDRYASVMKKSDNAE</sequence>
<dbReference type="KEGG" id="gur:Gura_4117"/>
<dbReference type="Pfam" id="PF09823">
    <property type="entry name" value="DUF2357"/>
    <property type="match status" value="1"/>
</dbReference>
<dbReference type="STRING" id="351605.Gura_4117"/>
<evidence type="ECO:0000313" key="2">
    <source>
        <dbReference type="EMBL" id="ABQ28260.1"/>
    </source>
</evidence>
<dbReference type="RefSeq" id="WP_011940895.1">
    <property type="nucleotide sequence ID" value="NC_009483.1"/>
</dbReference>